<evidence type="ECO:0000313" key="3">
    <source>
        <dbReference type="Proteomes" id="UP000001449"/>
    </source>
</evidence>
<evidence type="ECO:0000256" key="1">
    <source>
        <dbReference type="SAM" id="MobiDB-lite"/>
    </source>
</evidence>
<dbReference type="InParanoid" id="B8BST9"/>
<proteinExistence type="predicted"/>
<accession>B8BST9</accession>
<evidence type="ECO:0000313" key="2">
    <source>
        <dbReference type="EMBL" id="EED95603.1"/>
    </source>
</evidence>
<dbReference type="Proteomes" id="UP000001449">
    <property type="component" value="Chromosome 1"/>
</dbReference>
<dbReference type="PaxDb" id="35128-Thaps919"/>
<feature type="region of interest" description="Disordered" evidence="1">
    <location>
        <begin position="143"/>
        <end position="162"/>
    </location>
</feature>
<keyword evidence="3" id="KW-1185">Reference proteome</keyword>
<reference evidence="2 3" key="1">
    <citation type="journal article" date="2004" name="Science">
        <title>The genome of the diatom Thalassiosira pseudonana: ecology, evolution, and metabolism.</title>
        <authorList>
            <person name="Armbrust E.V."/>
            <person name="Berges J.A."/>
            <person name="Bowler C."/>
            <person name="Green B.R."/>
            <person name="Martinez D."/>
            <person name="Putnam N.H."/>
            <person name="Zhou S."/>
            <person name="Allen A.E."/>
            <person name="Apt K.E."/>
            <person name="Bechner M."/>
            <person name="Brzezinski M.A."/>
            <person name="Chaal B.K."/>
            <person name="Chiovitti A."/>
            <person name="Davis A.K."/>
            <person name="Demarest M.S."/>
            <person name="Detter J.C."/>
            <person name="Glavina T."/>
            <person name="Goodstein D."/>
            <person name="Hadi M.Z."/>
            <person name="Hellsten U."/>
            <person name="Hildebrand M."/>
            <person name="Jenkins B.D."/>
            <person name="Jurka J."/>
            <person name="Kapitonov V.V."/>
            <person name="Kroger N."/>
            <person name="Lau W.W."/>
            <person name="Lane T.W."/>
            <person name="Larimer F.W."/>
            <person name="Lippmeier J.C."/>
            <person name="Lucas S."/>
            <person name="Medina M."/>
            <person name="Montsant A."/>
            <person name="Obornik M."/>
            <person name="Parker M.S."/>
            <person name="Palenik B."/>
            <person name="Pazour G.J."/>
            <person name="Richardson P.M."/>
            <person name="Rynearson T.A."/>
            <person name="Saito M.A."/>
            <person name="Schwartz D.C."/>
            <person name="Thamatrakoln K."/>
            <person name="Valentin K."/>
            <person name="Vardi A."/>
            <person name="Wilkerson F.P."/>
            <person name="Rokhsar D.S."/>
        </authorList>
    </citation>
    <scope>NUCLEOTIDE SEQUENCE [LARGE SCALE GENOMIC DNA]</scope>
    <source>
        <strain evidence="2 3">CCMP1335</strain>
    </source>
</reference>
<dbReference type="GeneID" id="7451488"/>
<protein>
    <submittedName>
        <fullName evidence="2">Uncharacterized protein</fullName>
    </submittedName>
</protein>
<dbReference type="KEGG" id="tps:THAPSDRAFT_919"/>
<reference evidence="2 3" key="2">
    <citation type="journal article" date="2008" name="Nature">
        <title>The Phaeodactylum genome reveals the evolutionary history of diatom genomes.</title>
        <authorList>
            <person name="Bowler C."/>
            <person name="Allen A.E."/>
            <person name="Badger J.H."/>
            <person name="Grimwood J."/>
            <person name="Jabbari K."/>
            <person name="Kuo A."/>
            <person name="Maheswari U."/>
            <person name="Martens C."/>
            <person name="Maumus F."/>
            <person name="Otillar R.P."/>
            <person name="Rayko E."/>
            <person name="Salamov A."/>
            <person name="Vandepoele K."/>
            <person name="Beszteri B."/>
            <person name="Gruber A."/>
            <person name="Heijde M."/>
            <person name="Katinka M."/>
            <person name="Mock T."/>
            <person name="Valentin K."/>
            <person name="Verret F."/>
            <person name="Berges J.A."/>
            <person name="Brownlee C."/>
            <person name="Cadoret J.P."/>
            <person name="Chiovitti A."/>
            <person name="Choi C.J."/>
            <person name="Coesel S."/>
            <person name="De Martino A."/>
            <person name="Detter J.C."/>
            <person name="Durkin C."/>
            <person name="Falciatore A."/>
            <person name="Fournet J."/>
            <person name="Haruta M."/>
            <person name="Huysman M.J."/>
            <person name="Jenkins B.D."/>
            <person name="Jiroutova K."/>
            <person name="Jorgensen R.E."/>
            <person name="Joubert Y."/>
            <person name="Kaplan A."/>
            <person name="Kroger N."/>
            <person name="Kroth P.G."/>
            <person name="La Roche J."/>
            <person name="Lindquist E."/>
            <person name="Lommer M."/>
            <person name="Martin-Jezequel V."/>
            <person name="Lopez P.J."/>
            <person name="Lucas S."/>
            <person name="Mangogna M."/>
            <person name="McGinnis K."/>
            <person name="Medlin L.K."/>
            <person name="Montsant A."/>
            <person name="Oudot-Le Secq M.P."/>
            <person name="Napoli C."/>
            <person name="Obornik M."/>
            <person name="Parker M.S."/>
            <person name="Petit J.L."/>
            <person name="Porcel B.M."/>
            <person name="Poulsen N."/>
            <person name="Robison M."/>
            <person name="Rychlewski L."/>
            <person name="Rynearson T.A."/>
            <person name="Schmutz J."/>
            <person name="Shapiro H."/>
            <person name="Siaut M."/>
            <person name="Stanley M."/>
            <person name="Sussman M.R."/>
            <person name="Taylor A.R."/>
            <person name="Vardi A."/>
            <person name="von Dassow P."/>
            <person name="Vyverman W."/>
            <person name="Willis A."/>
            <person name="Wyrwicz L.S."/>
            <person name="Rokhsar D.S."/>
            <person name="Weissenbach J."/>
            <person name="Armbrust E.V."/>
            <person name="Green B.R."/>
            <person name="Van de Peer Y."/>
            <person name="Grigoriev I.V."/>
        </authorList>
    </citation>
    <scope>NUCLEOTIDE SEQUENCE [LARGE SCALE GENOMIC DNA]</scope>
    <source>
        <strain evidence="2 3">CCMP1335</strain>
    </source>
</reference>
<dbReference type="AlphaFoldDB" id="B8BST9"/>
<dbReference type="HOGENOM" id="CLU_840680_0_0_1"/>
<name>B8BST9_THAPS</name>
<feature type="compositionally biased region" description="Low complexity" evidence="1">
    <location>
        <begin position="146"/>
        <end position="162"/>
    </location>
</feature>
<feature type="region of interest" description="Disordered" evidence="1">
    <location>
        <begin position="214"/>
        <end position="234"/>
    </location>
</feature>
<organism evidence="2 3">
    <name type="scientific">Thalassiosira pseudonana</name>
    <name type="common">Marine diatom</name>
    <name type="synonym">Cyclotella nana</name>
    <dbReference type="NCBI Taxonomy" id="35128"/>
    <lineage>
        <taxon>Eukaryota</taxon>
        <taxon>Sar</taxon>
        <taxon>Stramenopiles</taxon>
        <taxon>Ochrophyta</taxon>
        <taxon>Bacillariophyta</taxon>
        <taxon>Coscinodiscophyceae</taxon>
        <taxon>Thalassiosirophycidae</taxon>
        <taxon>Thalassiosirales</taxon>
        <taxon>Thalassiosiraceae</taxon>
        <taxon>Thalassiosira</taxon>
    </lineage>
</organism>
<gene>
    <name evidence="2" type="ORF">THAPSDRAFT_919</name>
</gene>
<dbReference type="eggNOG" id="ENOG502T9WS">
    <property type="taxonomic scope" value="Eukaryota"/>
</dbReference>
<sequence>MNMNYSSKLHRQSFVYSQSNPVAASVMSSLRPGDLPLPPLFFGAAADADAPLTANKSTGGDDDEYKKASEFLSSWIKNSSSTRSLLNHDDSYYDRDLGDIDNDDDAIIAPSRDERACSPSCVSRSFEHTTEGRPTHKRVSFYRENTTTSSSPSPTSASQKTTQVISLPWADARGVGVEYTGDVNVLIQPHGYGCLKYKDGTVFYSQWCNGMPITSSRRPQRRQQRQGEQQQQTEQCYDLGDVGAPQDMIIHSNTQEAVQSVGQLHVHDFAFVRRADGRYTYAIIADKPVENGSDVSIRFVVDKRGSTKIIKMKQWEKCIRLVKDESKGVCV</sequence>
<dbReference type="RefSeq" id="XP_002285962.1">
    <property type="nucleotide sequence ID" value="XM_002285926.1"/>
</dbReference>
<dbReference type="EMBL" id="CM000638">
    <property type="protein sequence ID" value="EED95603.1"/>
    <property type="molecule type" value="Genomic_DNA"/>
</dbReference>